<reference evidence="5 6" key="1">
    <citation type="submission" date="2022-07" db="EMBL/GenBank/DDBJ databases">
        <title>Mucilaginibacter sp. JC4.</title>
        <authorList>
            <person name="Le V."/>
            <person name="Ko S.-R."/>
            <person name="Ahn C.-Y."/>
            <person name="Oh H.-M."/>
        </authorList>
    </citation>
    <scope>NUCLEOTIDE SEQUENCE [LARGE SCALE GENOMIC DNA]</scope>
    <source>
        <strain evidence="5 6">JC4</strain>
    </source>
</reference>
<feature type="transmembrane region" description="Helical" evidence="3">
    <location>
        <begin position="197"/>
        <end position="214"/>
    </location>
</feature>
<evidence type="ECO:0000256" key="2">
    <source>
        <dbReference type="PROSITE-ProRule" id="PRU01091"/>
    </source>
</evidence>
<keyword evidence="3" id="KW-0812">Transmembrane</keyword>
<feature type="domain" description="OmpR/PhoB-type" evidence="4">
    <location>
        <begin position="231"/>
        <end position="328"/>
    </location>
</feature>
<dbReference type="Pfam" id="PF00486">
    <property type="entry name" value="Trans_reg_C"/>
    <property type="match status" value="1"/>
</dbReference>
<feature type="DNA-binding region" description="OmpR/PhoB-type" evidence="2">
    <location>
        <begin position="231"/>
        <end position="328"/>
    </location>
</feature>
<dbReference type="InterPro" id="IPR001867">
    <property type="entry name" value="OmpR/PhoB-type_DNA-bd"/>
</dbReference>
<dbReference type="EMBL" id="JANHOH010000002">
    <property type="protein sequence ID" value="MCQ6958582.1"/>
    <property type="molecule type" value="Genomic_DNA"/>
</dbReference>
<dbReference type="InterPro" id="IPR016032">
    <property type="entry name" value="Sig_transdc_resp-reg_C-effctor"/>
</dbReference>
<dbReference type="Proteomes" id="UP001204376">
    <property type="component" value="Unassembled WGS sequence"/>
</dbReference>
<dbReference type="InterPro" id="IPR036388">
    <property type="entry name" value="WH-like_DNA-bd_sf"/>
</dbReference>
<keyword evidence="6" id="KW-1185">Reference proteome</keyword>
<gene>
    <name evidence="5" type="ORF">NPE20_11450</name>
</gene>
<dbReference type="SUPFAM" id="SSF46894">
    <property type="entry name" value="C-terminal effector domain of the bipartite response regulators"/>
    <property type="match status" value="1"/>
</dbReference>
<dbReference type="PROSITE" id="PS51755">
    <property type="entry name" value="OMPR_PHOB"/>
    <property type="match status" value="1"/>
</dbReference>
<keyword evidence="1 2" id="KW-0238">DNA-binding</keyword>
<accession>A0ABT1T225</accession>
<evidence type="ECO:0000313" key="5">
    <source>
        <dbReference type="EMBL" id="MCQ6958582.1"/>
    </source>
</evidence>
<dbReference type="SMART" id="SM00862">
    <property type="entry name" value="Trans_reg_C"/>
    <property type="match status" value="1"/>
</dbReference>
<dbReference type="RefSeq" id="WP_256538780.1">
    <property type="nucleotide sequence ID" value="NZ_JANHOH010000002.1"/>
</dbReference>
<evidence type="ECO:0000256" key="1">
    <source>
        <dbReference type="ARBA" id="ARBA00023125"/>
    </source>
</evidence>
<sequence>MANVTFHRKYVVMDIVNKIVNFVNSTGTNMAAHQTRSNSKTKYLLGLIVLTTLLLSGVAGVAFSLTDNDAFDLARQEILLRKIGHEVLNYSGDSTSRVLPVKKIGKNAYQIRFENEFTFQTDSLVKIVKRSLAEDHLATGYIVNVRNCSGLDVVFGYAMSGNKKNDIVPCSGRRQPKGCYLIEVQFESSKISASQKGYLIGGIPLLAFVGLLISRSVRKRRGSDNVQETGDGQVNIGGTLFDPKNRSLIFAENTIELTAKENKLLLIFARSPNTVIERGRLQKEIWEDEGVIVGRSLDMFISKLRKKLEGDLSIQLINIHGKGYKLEINV</sequence>
<dbReference type="Gene3D" id="1.10.10.10">
    <property type="entry name" value="Winged helix-like DNA-binding domain superfamily/Winged helix DNA-binding domain"/>
    <property type="match status" value="1"/>
</dbReference>
<protein>
    <submittedName>
        <fullName evidence="5">Winged helix-turn-helix domain-containing protein</fullName>
    </submittedName>
</protein>
<evidence type="ECO:0000256" key="3">
    <source>
        <dbReference type="SAM" id="Phobius"/>
    </source>
</evidence>
<organism evidence="5 6">
    <name type="scientific">Mucilaginibacter aquariorum</name>
    <dbReference type="NCBI Taxonomy" id="2967225"/>
    <lineage>
        <taxon>Bacteria</taxon>
        <taxon>Pseudomonadati</taxon>
        <taxon>Bacteroidota</taxon>
        <taxon>Sphingobacteriia</taxon>
        <taxon>Sphingobacteriales</taxon>
        <taxon>Sphingobacteriaceae</taxon>
        <taxon>Mucilaginibacter</taxon>
    </lineage>
</organism>
<evidence type="ECO:0000259" key="4">
    <source>
        <dbReference type="PROSITE" id="PS51755"/>
    </source>
</evidence>
<comment type="caution">
    <text evidence="5">The sequence shown here is derived from an EMBL/GenBank/DDBJ whole genome shotgun (WGS) entry which is preliminary data.</text>
</comment>
<proteinExistence type="predicted"/>
<keyword evidence="3" id="KW-1133">Transmembrane helix</keyword>
<dbReference type="CDD" id="cd00383">
    <property type="entry name" value="trans_reg_C"/>
    <property type="match status" value="1"/>
</dbReference>
<name>A0ABT1T225_9SPHI</name>
<keyword evidence="3" id="KW-0472">Membrane</keyword>
<evidence type="ECO:0000313" key="6">
    <source>
        <dbReference type="Proteomes" id="UP001204376"/>
    </source>
</evidence>
<feature type="transmembrane region" description="Helical" evidence="3">
    <location>
        <begin position="43"/>
        <end position="65"/>
    </location>
</feature>